<dbReference type="Proteomes" id="UP001140091">
    <property type="component" value="Unassembled WGS sequence"/>
</dbReference>
<feature type="compositionally biased region" description="Basic and acidic residues" evidence="1">
    <location>
        <begin position="598"/>
        <end position="614"/>
    </location>
</feature>
<dbReference type="EMBL" id="JANBPK010000034">
    <property type="protein sequence ID" value="KAJ2936635.1"/>
    <property type="molecule type" value="Genomic_DNA"/>
</dbReference>
<comment type="caution">
    <text evidence="2">The sequence shown here is derived from an EMBL/GenBank/DDBJ whole genome shotgun (WGS) entry which is preliminary data.</text>
</comment>
<protein>
    <submittedName>
        <fullName evidence="2">Uncharacterized protein</fullName>
    </submittedName>
</protein>
<feature type="region of interest" description="Disordered" evidence="1">
    <location>
        <begin position="598"/>
        <end position="646"/>
    </location>
</feature>
<accession>A0A9W8MLP9</accession>
<feature type="compositionally biased region" description="Basic and acidic residues" evidence="1">
    <location>
        <begin position="841"/>
        <end position="873"/>
    </location>
</feature>
<feature type="compositionally biased region" description="Basic and acidic residues" evidence="1">
    <location>
        <begin position="621"/>
        <end position="646"/>
    </location>
</feature>
<evidence type="ECO:0000313" key="2">
    <source>
        <dbReference type="EMBL" id="KAJ2936635.1"/>
    </source>
</evidence>
<feature type="compositionally biased region" description="Pro residues" evidence="1">
    <location>
        <begin position="304"/>
        <end position="315"/>
    </location>
</feature>
<dbReference type="AlphaFoldDB" id="A0A9W8MLP9"/>
<feature type="compositionally biased region" description="Basic and acidic residues" evidence="1">
    <location>
        <begin position="247"/>
        <end position="264"/>
    </location>
</feature>
<feature type="region of interest" description="Disordered" evidence="1">
    <location>
        <begin position="463"/>
        <end position="489"/>
    </location>
</feature>
<sequence length="956" mass="109510">MTDLEPSEEWKANLKKRIEGELAPMVKDAKDQLETSIRHTHEDSNRLLAEHQSALNKIRILAEEQFWKELGRERLERREAARMSLGTNWVESLREEQEVIYQQIKQSEKGPVPNEAPSASSSSSQQVPKPSSQRWGPGPQASAQPLSSSPRDRRDLQQESMRRKAEHQRPPLPTWTSTGQAAKPPPPARTPIPRTYEIPPLHPNLPLPFRSSTSASSSSTQRARKSSSQGSGSEPPAPAQPPGASSPHDRHDLQQESLRRKAEQQRPSFPYRTSAGQTADASSISKSPPPARKPWLPERTTPFPHRPPSETPAPPSSIASSGSSLPRPIDHPVPPPLSYNQMARAPSGGGGGGNRQQNRETVPAETFEQSLEKEKKRQKKRIAEEEKEREERECERLERDRDRARLERDWERLNRDRELLEQEMREKVARDREKEREKEKQLELERHLEKERELVRLERERERVRQLKREREEREAREREDERKNKETEKMLQELKEAREKAEEALRLAQEAAESKLIAEEQAEELKRRREEADKLARAAFAKHREAESQHNQALELQKCARLKEESTQRKLLDILRKEKELAEKESQLQKLELKCQEEQMKSGEEVRMKKEEAERLDEELEKKKHELEGLKQRQAELKAPRKEQEEELKAAKEVYAEVPGGEKALHQFEEASKSDEGRQERPMHIQLTEEEYVRSALELEGNKNREGAQLQVECKERDGEVQAVPAPELVKNWKASLKLRIDQEIGILIQLNTQWFEENLAKVKEDNQPRLKTELENITHSLDVLRKLSLDMFSGEVAEMVILVERESTEEGKVANIDTAADDRGEFEASAASPAQVPGPKEEPQVIEPGRREEEAPEIEPGKDAEEPAKEDESNDATAATQLEKLKDAFTPRRQSTGQGPGMSSFANAHHFVIHHATFINSEAAHFSTPTHGMWNFGACPPQSSSETDYFFFRT</sequence>
<name>A0A9W8MLP9_9AGAR</name>
<feature type="region of interest" description="Disordered" evidence="1">
    <location>
        <begin position="101"/>
        <end position="408"/>
    </location>
</feature>
<organism evidence="2 3">
    <name type="scientific">Candolleomyces eurysporus</name>
    <dbReference type="NCBI Taxonomy" id="2828524"/>
    <lineage>
        <taxon>Eukaryota</taxon>
        <taxon>Fungi</taxon>
        <taxon>Dikarya</taxon>
        <taxon>Basidiomycota</taxon>
        <taxon>Agaricomycotina</taxon>
        <taxon>Agaricomycetes</taxon>
        <taxon>Agaricomycetidae</taxon>
        <taxon>Agaricales</taxon>
        <taxon>Agaricineae</taxon>
        <taxon>Psathyrellaceae</taxon>
        <taxon>Candolleomyces</taxon>
    </lineage>
</organism>
<reference evidence="2" key="1">
    <citation type="submission" date="2022-06" db="EMBL/GenBank/DDBJ databases">
        <title>Genome Sequence of Candolleomyces eurysporus.</title>
        <authorList>
            <person name="Buettner E."/>
        </authorList>
    </citation>
    <scope>NUCLEOTIDE SEQUENCE</scope>
    <source>
        <strain evidence="2">VTCC 930004</strain>
    </source>
</reference>
<feature type="compositionally biased region" description="Low complexity" evidence="1">
    <location>
        <begin position="117"/>
        <end position="149"/>
    </location>
</feature>
<feature type="compositionally biased region" description="Low complexity" evidence="1">
    <location>
        <begin position="316"/>
        <end position="327"/>
    </location>
</feature>
<gene>
    <name evidence="2" type="ORF">H1R20_g443</name>
</gene>
<feature type="non-terminal residue" evidence="2">
    <location>
        <position position="956"/>
    </location>
</feature>
<proteinExistence type="predicted"/>
<evidence type="ECO:0000313" key="3">
    <source>
        <dbReference type="Proteomes" id="UP001140091"/>
    </source>
</evidence>
<feature type="region of interest" description="Disordered" evidence="1">
    <location>
        <begin position="422"/>
        <end position="444"/>
    </location>
</feature>
<feature type="compositionally biased region" description="Polar residues" evidence="1">
    <location>
        <begin position="274"/>
        <end position="286"/>
    </location>
</feature>
<feature type="compositionally biased region" description="Basic and acidic residues" evidence="1">
    <location>
        <begin position="370"/>
        <end position="408"/>
    </location>
</feature>
<feature type="compositionally biased region" description="Low complexity" evidence="1">
    <location>
        <begin position="211"/>
        <end position="234"/>
    </location>
</feature>
<feature type="compositionally biased region" description="Basic and acidic residues" evidence="1">
    <location>
        <begin position="150"/>
        <end position="169"/>
    </location>
</feature>
<dbReference type="OrthoDB" id="10673110at2759"/>
<feature type="region of interest" description="Disordered" evidence="1">
    <location>
        <begin position="822"/>
        <end position="905"/>
    </location>
</feature>
<evidence type="ECO:0000256" key="1">
    <source>
        <dbReference type="SAM" id="MobiDB-lite"/>
    </source>
</evidence>
<keyword evidence="3" id="KW-1185">Reference proteome</keyword>